<name>A0A1H7G738_9SPHI</name>
<comment type="function">
    <text evidence="3">Catalyzes the hydrolysis of 10-formyltetrahydrofolate (formyl-FH4) to formate and tetrahydrofolate (FH4).</text>
</comment>
<dbReference type="GO" id="GO:0006189">
    <property type="term" value="P:'de novo' IMP biosynthetic process"/>
    <property type="evidence" value="ECO:0007669"/>
    <property type="project" value="UniProtKB-UniRule"/>
</dbReference>
<dbReference type="PANTHER" id="PTHR42706">
    <property type="entry name" value="FORMYLTETRAHYDROFOLATE DEFORMYLASE"/>
    <property type="match status" value="1"/>
</dbReference>
<evidence type="ECO:0000313" key="6">
    <source>
        <dbReference type="EMBL" id="SEK32622.1"/>
    </source>
</evidence>
<dbReference type="Gene3D" id="3.40.50.170">
    <property type="entry name" value="Formyl transferase, N-terminal domain"/>
    <property type="match status" value="1"/>
</dbReference>
<evidence type="ECO:0000256" key="3">
    <source>
        <dbReference type="HAMAP-Rule" id="MF_01927"/>
    </source>
</evidence>
<evidence type="ECO:0000259" key="5">
    <source>
        <dbReference type="PROSITE" id="PS51671"/>
    </source>
</evidence>
<dbReference type="PIRSF" id="PIRSF036480">
    <property type="entry name" value="FormyFH4_hydr"/>
    <property type="match status" value="1"/>
</dbReference>
<keyword evidence="1 3" id="KW-0554">One-carbon metabolism</keyword>
<comment type="pathway">
    <text evidence="3">Purine metabolism; IMP biosynthesis via de novo pathway; formate from 10-formyl-5,6,7,8-tetrahydrofolate: step 1/1.</text>
</comment>
<comment type="similarity">
    <text evidence="3">Belongs to the PurU family.</text>
</comment>
<evidence type="ECO:0000256" key="4">
    <source>
        <dbReference type="NCBIfam" id="TIGR00655"/>
    </source>
</evidence>
<comment type="catalytic activity">
    <reaction evidence="3">
        <text>(6R)-10-formyltetrahydrofolate + H2O = (6S)-5,6,7,8-tetrahydrofolate + formate + H(+)</text>
        <dbReference type="Rhea" id="RHEA:19833"/>
        <dbReference type="ChEBI" id="CHEBI:15377"/>
        <dbReference type="ChEBI" id="CHEBI:15378"/>
        <dbReference type="ChEBI" id="CHEBI:15740"/>
        <dbReference type="ChEBI" id="CHEBI:57453"/>
        <dbReference type="ChEBI" id="CHEBI:195366"/>
        <dbReference type="EC" id="3.5.1.10"/>
    </reaction>
</comment>
<dbReference type="HAMAP" id="MF_01927">
    <property type="entry name" value="PurU"/>
    <property type="match status" value="1"/>
</dbReference>
<dbReference type="PROSITE" id="PS51671">
    <property type="entry name" value="ACT"/>
    <property type="match status" value="1"/>
</dbReference>
<reference evidence="7" key="1">
    <citation type="submission" date="2016-10" db="EMBL/GenBank/DDBJ databases">
        <authorList>
            <person name="Varghese N."/>
            <person name="Submissions S."/>
        </authorList>
    </citation>
    <scope>NUCLEOTIDE SEQUENCE [LARGE SCALE GENOMIC DNA]</scope>
    <source>
        <strain evidence="7">Jip14</strain>
    </source>
</reference>
<dbReference type="UniPathway" id="UPA00074">
    <property type="reaction ID" value="UER00170"/>
</dbReference>
<dbReference type="NCBIfam" id="NF004684">
    <property type="entry name" value="PRK06027.1"/>
    <property type="match status" value="1"/>
</dbReference>
<dbReference type="InterPro" id="IPR036477">
    <property type="entry name" value="Formyl_transf_N_sf"/>
</dbReference>
<feature type="active site" evidence="3">
    <location>
        <position position="224"/>
    </location>
</feature>
<dbReference type="AlphaFoldDB" id="A0A1H7G738"/>
<dbReference type="InterPro" id="IPR045865">
    <property type="entry name" value="ACT-like_dom_sf"/>
</dbReference>
<dbReference type="OrthoDB" id="9806170at2"/>
<dbReference type="PRINTS" id="PR01575">
    <property type="entry name" value="FFH4HYDRLASE"/>
</dbReference>
<dbReference type="InterPro" id="IPR004810">
    <property type="entry name" value="PurU"/>
</dbReference>
<accession>A0A1H7G738</accession>
<dbReference type="NCBIfam" id="TIGR00655">
    <property type="entry name" value="PurU"/>
    <property type="match status" value="1"/>
</dbReference>
<dbReference type="GO" id="GO:0008864">
    <property type="term" value="F:formyltetrahydrofolate deformylase activity"/>
    <property type="evidence" value="ECO:0007669"/>
    <property type="project" value="UniProtKB-UniRule"/>
</dbReference>
<keyword evidence="3" id="KW-0658">Purine biosynthesis</keyword>
<gene>
    <name evidence="3" type="primary">purU</name>
    <name evidence="6" type="ORF">SAMN05421740_101552</name>
</gene>
<keyword evidence="2 3" id="KW-0378">Hydrolase</keyword>
<dbReference type="EC" id="3.5.1.10" evidence="3 4"/>
<feature type="domain" description="ACT" evidence="5">
    <location>
        <begin position="6"/>
        <end position="83"/>
    </location>
</feature>
<dbReference type="InterPro" id="IPR002912">
    <property type="entry name" value="ACT_dom"/>
</dbReference>
<dbReference type="RefSeq" id="WP_090602969.1">
    <property type="nucleotide sequence ID" value="NZ_FNZR01000001.1"/>
</dbReference>
<dbReference type="GO" id="GO:0006730">
    <property type="term" value="P:one-carbon metabolic process"/>
    <property type="evidence" value="ECO:0007669"/>
    <property type="project" value="UniProtKB-KW"/>
</dbReference>
<evidence type="ECO:0000256" key="1">
    <source>
        <dbReference type="ARBA" id="ARBA00022563"/>
    </source>
</evidence>
<organism evidence="6 7">
    <name type="scientific">Parapedobacter koreensis</name>
    <dbReference type="NCBI Taxonomy" id="332977"/>
    <lineage>
        <taxon>Bacteria</taxon>
        <taxon>Pseudomonadati</taxon>
        <taxon>Bacteroidota</taxon>
        <taxon>Sphingobacteriia</taxon>
        <taxon>Sphingobacteriales</taxon>
        <taxon>Sphingobacteriaceae</taxon>
        <taxon>Parapedobacter</taxon>
    </lineage>
</organism>
<protein>
    <recommendedName>
        <fullName evidence="3 4">Formyltetrahydrofolate deformylase</fullName>
        <ecNumber evidence="3 4">3.5.1.10</ecNumber>
    </recommendedName>
    <alternativeName>
        <fullName evidence="3">Formyl-FH(4) hydrolase</fullName>
    </alternativeName>
</protein>
<dbReference type="SUPFAM" id="SSF53328">
    <property type="entry name" value="Formyltransferase"/>
    <property type="match status" value="1"/>
</dbReference>
<evidence type="ECO:0000256" key="2">
    <source>
        <dbReference type="ARBA" id="ARBA00022801"/>
    </source>
</evidence>
<dbReference type="STRING" id="332977.SAMN05421740_101552"/>
<proteinExistence type="inferred from homology"/>
<dbReference type="EMBL" id="FNZR01000001">
    <property type="protein sequence ID" value="SEK32622.1"/>
    <property type="molecule type" value="Genomic_DNA"/>
</dbReference>
<dbReference type="Pfam" id="PF00551">
    <property type="entry name" value="Formyl_trans_N"/>
    <property type="match status" value="1"/>
</dbReference>
<dbReference type="SUPFAM" id="SSF55021">
    <property type="entry name" value="ACT-like"/>
    <property type="match status" value="1"/>
</dbReference>
<dbReference type="Gene3D" id="3.30.70.260">
    <property type="match status" value="1"/>
</dbReference>
<evidence type="ECO:0000313" key="7">
    <source>
        <dbReference type="Proteomes" id="UP000198916"/>
    </source>
</evidence>
<dbReference type="PANTHER" id="PTHR42706:SF1">
    <property type="entry name" value="FORMYLTETRAHYDROFOLATE DEFORMYLASE 2, MITOCHONDRIAL"/>
    <property type="match status" value="1"/>
</dbReference>
<dbReference type="InterPro" id="IPR002376">
    <property type="entry name" value="Formyl_transf_N"/>
</dbReference>
<keyword evidence="7" id="KW-1185">Reference proteome</keyword>
<sequence>MTNQTLILIQCRDAVGLVALIANTVAGHRLNIVTMREYVDEAANRFYVRIVCAGKAKSSEQLAEDLTHALPEGAIVTVNPPQQKKLAVLVTKEHHCLGDIIIRHFFDTLGAEICCVVGNYDDLSTFTKRFNIPFHHVSHEGKSKEQFEAEIADTLELYQPDYVVLAKFMRVLSPEFVIRYPGRIINIHHSFLPAFIGANPYKQAHARGVKLIGATAHFVTNDLDEGPIIAQDIKPVNHSHTVKDMIRAGKEVEKSVLSKALALIIEDRVIITGNKTVVFE</sequence>
<dbReference type="Proteomes" id="UP000198916">
    <property type="component" value="Unassembled WGS sequence"/>
</dbReference>